<gene>
    <name evidence="1" type="ORF">QJS04_geneDACA012895</name>
</gene>
<accession>A0AAV9BF14</accession>
<dbReference type="Proteomes" id="UP001179952">
    <property type="component" value="Unassembled WGS sequence"/>
</dbReference>
<dbReference type="EMBL" id="JAUJYN010000003">
    <property type="protein sequence ID" value="KAK1275383.1"/>
    <property type="molecule type" value="Genomic_DNA"/>
</dbReference>
<evidence type="ECO:0000313" key="1">
    <source>
        <dbReference type="EMBL" id="KAK1275383.1"/>
    </source>
</evidence>
<name>A0AAV9BF14_ACOGR</name>
<sequence>MVTKYEQRIVVSTMTPYCNWPPFPVHLPFNHLLRFNHRAFILQIKTIYEW</sequence>
<reference evidence="1" key="2">
    <citation type="submission" date="2023-06" db="EMBL/GenBank/DDBJ databases">
        <authorList>
            <person name="Ma L."/>
            <person name="Liu K.-W."/>
            <person name="Li Z."/>
            <person name="Hsiao Y.-Y."/>
            <person name="Qi Y."/>
            <person name="Fu T."/>
            <person name="Tang G."/>
            <person name="Zhang D."/>
            <person name="Sun W.-H."/>
            <person name="Liu D.-K."/>
            <person name="Li Y."/>
            <person name="Chen G.-Z."/>
            <person name="Liu X.-D."/>
            <person name="Liao X.-Y."/>
            <person name="Jiang Y.-T."/>
            <person name="Yu X."/>
            <person name="Hao Y."/>
            <person name="Huang J."/>
            <person name="Zhao X.-W."/>
            <person name="Ke S."/>
            <person name="Chen Y.-Y."/>
            <person name="Wu W.-L."/>
            <person name="Hsu J.-L."/>
            <person name="Lin Y.-F."/>
            <person name="Huang M.-D."/>
            <person name="Li C.-Y."/>
            <person name="Huang L."/>
            <person name="Wang Z.-W."/>
            <person name="Zhao X."/>
            <person name="Zhong W.-Y."/>
            <person name="Peng D.-H."/>
            <person name="Ahmad S."/>
            <person name="Lan S."/>
            <person name="Zhang J.-S."/>
            <person name="Tsai W.-C."/>
            <person name="Van De Peer Y."/>
            <person name="Liu Z.-J."/>
        </authorList>
    </citation>
    <scope>NUCLEOTIDE SEQUENCE</scope>
    <source>
        <strain evidence="1">SCP</strain>
        <tissue evidence="1">Leaves</tissue>
    </source>
</reference>
<reference evidence="1" key="1">
    <citation type="journal article" date="2023" name="Nat. Commun.">
        <title>Diploid and tetraploid genomes of Acorus and the evolution of monocots.</title>
        <authorList>
            <person name="Ma L."/>
            <person name="Liu K.W."/>
            <person name="Li Z."/>
            <person name="Hsiao Y.Y."/>
            <person name="Qi Y."/>
            <person name="Fu T."/>
            <person name="Tang G.D."/>
            <person name="Zhang D."/>
            <person name="Sun W.H."/>
            <person name="Liu D.K."/>
            <person name="Li Y."/>
            <person name="Chen G.Z."/>
            <person name="Liu X.D."/>
            <person name="Liao X.Y."/>
            <person name="Jiang Y.T."/>
            <person name="Yu X."/>
            <person name="Hao Y."/>
            <person name="Huang J."/>
            <person name="Zhao X.W."/>
            <person name="Ke S."/>
            <person name="Chen Y.Y."/>
            <person name="Wu W.L."/>
            <person name="Hsu J.L."/>
            <person name="Lin Y.F."/>
            <person name="Huang M.D."/>
            <person name="Li C.Y."/>
            <person name="Huang L."/>
            <person name="Wang Z.W."/>
            <person name="Zhao X."/>
            <person name="Zhong W.Y."/>
            <person name="Peng D.H."/>
            <person name="Ahmad S."/>
            <person name="Lan S."/>
            <person name="Zhang J.S."/>
            <person name="Tsai W.C."/>
            <person name="Van de Peer Y."/>
            <person name="Liu Z.J."/>
        </authorList>
    </citation>
    <scope>NUCLEOTIDE SEQUENCE</scope>
    <source>
        <strain evidence="1">SCP</strain>
    </source>
</reference>
<dbReference type="AlphaFoldDB" id="A0AAV9BF14"/>
<proteinExistence type="predicted"/>
<comment type="caution">
    <text evidence="1">The sequence shown here is derived from an EMBL/GenBank/DDBJ whole genome shotgun (WGS) entry which is preliminary data.</text>
</comment>
<evidence type="ECO:0000313" key="2">
    <source>
        <dbReference type="Proteomes" id="UP001179952"/>
    </source>
</evidence>
<protein>
    <submittedName>
        <fullName evidence="1">Uncharacterized protein</fullName>
    </submittedName>
</protein>
<keyword evidence="2" id="KW-1185">Reference proteome</keyword>
<organism evidence="1 2">
    <name type="scientific">Acorus gramineus</name>
    <name type="common">Dwarf sweet flag</name>
    <dbReference type="NCBI Taxonomy" id="55184"/>
    <lineage>
        <taxon>Eukaryota</taxon>
        <taxon>Viridiplantae</taxon>
        <taxon>Streptophyta</taxon>
        <taxon>Embryophyta</taxon>
        <taxon>Tracheophyta</taxon>
        <taxon>Spermatophyta</taxon>
        <taxon>Magnoliopsida</taxon>
        <taxon>Liliopsida</taxon>
        <taxon>Acoraceae</taxon>
        <taxon>Acorus</taxon>
    </lineage>
</organism>